<dbReference type="OrthoDB" id="1090410at2"/>
<organism evidence="4 5">
    <name type="scientific">Runella rosea</name>
    <dbReference type="NCBI Taxonomy" id="2259595"/>
    <lineage>
        <taxon>Bacteria</taxon>
        <taxon>Pseudomonadati</taxon>
        <taxon>Bacteroidota</taxon>
        <taxon>Cytophagia</taxon>
        <taxon>Cytophagales</taxon>
        <taxon>Spirosomataceae</taxon>
        <taxon>Runella</taxon>
    </lineage>
</organism>
<keyword evidence="2" id="KW-0472">Membrane</keyword>
<name>A0A344TD14_9BACT</name>
<protein>
    <recommendedName>
        <fullName evidence="3">Novel STAND NTPase 1 domain-containing protein</fullName>
    </recommendedName>
</protein>
<dbReference type="SUPFAM" id="SSF52540">
    <property type="entry name" value="P-loop containing nucleoside triphosphate hydrolases"/>
    <property type="match status" value="1"/>
</dbReference>
<dbReference type="Pfam" id="PF20703">
    <property type="entry name" value="nSTAND1"/>
    <property type="match status" value="1"/>
</dbReference>
<keyword evidence="2" id="KW-1133">Transmembrane helix</keyword>
<evidence type="ECO:0000313" key="4">
    <source>
        <dbReference type="EMBL" id="AXE16535.1"/>
    </source>
</evidence>
<keyword evidence="2" id="KW-0812">Transmembrane</keyword>
<proteinExistence type="predicted"/>
<keyword evidence="1" id="KW-0175">Coiled coil</keyword>
<feature type="transmembrane region" description="Helical" evidence="2">
    <location>
        <begin position="495"/>
        <end position="516"/>
    </location>
</feature>
<evidence type="ECO:0000256" key="2">
    <source>
        <dbReference type="SAM" id="Phobius"/>
    </source>
</evidence>
<sequence>MKSPFKFLDPFTLSDRDAFFGRDKEIKELYKLVFKTPLLLIYGLSGTGKTSLIQCGLASQFDGPDWLPLWIRRQTNLNESLAGALKRVLPSAEGEIPAQISQLYRHYLRPVFLIFDQFEELFILGKPEERDQFVNTLKTILDDELPCTILLMMREEYVGQLYPFEKAIPNLFDFRMRVEPMDTANVKTVLRDSFQKFNISIGNPPQEERLDEIIQNVSLGRSGIELPYLQVYLDLLYREDFARTSSGQNVIEDQWPRLEFTREEIRDFGTITNVLEKFLKEQQERILAQLMKQDPGIPESTVKLVLDGFVTDEGTKRPISYGRQDGLRIPDKAQMKYFPPLSAPILSSCLKELEAAKILRSDDDNIELAHDSLAHIIDQSRTDEQRQLNNIKVLIRSLLANLSKTNEYMTRKQLVMFENSYPKLNEEEKLFFEKSKQYRDNEEKEALDREKKRNEELQVALNEAQAAKQVAETERIKANEEKTRAEKNALKAKRFSYAAFASLLIVVIVGYLLYIAEEVRVKNEQEKIANQQKMKLDSMKIQQTQLENLANIKKAEENSVSLKENQISVLLGKAINFKRAEVRDEMKICLDSARTIIEIHIKDNHKKNSLLKEIAKIEK</sequence>
<evidence type="ECO:0000259" key="3">
    <source>
        <dbReference type="Pfam" id="PF20703"/>
    </source>
</evidence>
<keyword evidence="5" id="KW-1185">Reference proteome</keyword>
<dbReference type="KEGG" id="run:DR864_01730"/>
<evidence type="ECO:0000256" key="1">
    <source>
        <dbReference type="SAM" id="Coils"/>
    </source>
</evidence>
<dbReference type="Gene3D" id="3.40.50.300">
    <property type="entry name" value="P-loop containing nucleotide triphosphate hydrolases"/>
    <property type="match status" value="1"/>
</dbReference>
<dbReference type="RefSeq" id="WP_114065322.1">
    <property type="nucleotide sequence ID" value="NZ_CP030850.1"/>
</dbReference>
<gene>
    <name evidence="4" type="ORF">DR864_01730</name>
</gene>
<dbReference type="EMBL" id="CP030850">
    <property type="protein sequence ID" value="AXE16535.1"/>
    <property type="molecule type" value="Genomic_DNA"/>
</dbReference>
<accession>A0A344TD14</accession>
<dbReference type="InterPro" id="IPR027417">
    <property type="entry name" value="P-loop_NTPase"/>
</dbReference>
<evidence type="ECO:0000313" key="5">
    <source>
        <dbReference type="Proteomes" id="UP000251993"/>
    </source>
</evidence>
<dbReference type="InterPro" id="IPR049052">
    <property type="entry name" value="nSTAND1"/>
</dbReference>
<feature type="domain" description="Novel STAND NTPase 1" evidence="3">
    <location>
        <begin position="4"/>
        <end position="375"/>
    </location>
</feature>
<reference evidence="4 5" key="1">
    <citation type="submission" date="2018-07" db="EMBL/GenBank/DDBJ databases">
        <title>Genome sequencing of Runella.</title>
        <authorList>
            <person name="Baek M.-G."/>
            <person name="Yi H."/>
        </authorList>
    </citation>
    <scope>NUCLEOTIDE SEQUENCE [LARGE SCALE GENOMIC DNA]</scope>
    <source>
        <strain evidence="4 5">HYN0085</strain>
    </source>
</reference>
<feature type="coiled-coil region" evidence="1">
    <location>
        <begin position="440"/>
        <end position="488"/>
    </location>
</feature>
<dbReference type="Proteomes" id="UP000251993">
    <property type="component" value="Chromosome"/>
</dbReference>
<dbReference type="AlphaFoldDB" id="A0A344TD14"/>